<feature type="domain" description="PDEase" evidence="6">
    <location>
        <begin position="294"/>
        <end position="499"/>
    </location>
</feature>
<dbReference type="Gene3D" id="1.10.1300.10">
    <property type="entry name" value="3'5'-cyclic nucleotide phosphodiesterase, catalytic domain"/>
    <property type="match status" value="1"/>
</dbReference>
<proteinExistence type="inferred from homology"/>
<dbReference type="AlphaFoldDB" id="A0A3R6VE77"/>
<feature type="active site" description="Proton donor" evidence="3">
    <location>
        <position position="390"/>
    </location>
</feature>
<dbReference type="EC" id="3.1.4.-" evidence="5"/>
<dbReference type="SUPFAM" id="SSF55781">
    <property type="entry name" value="GAF domain-like"/>
    <property type="match status" value="1"/>
</dbReference>
<dbReference type="CDD" id="cd00077">
    <property type="entry name" value="HDc"/>
    <property type="match status" value="1"/>
</dbReference>
<dbReference type="InterPro" id="IPR023088">
    <property type="entry name" value="PDEase"/>
</dbReference>
<dbReference type="Proteomes" id="UP000285060">
    <property type="component" value="Unassembled WGS sequence"/>
</dbReference>
<name>A0A3R6VE77_9STRA</name>
<dbReference type="Pfam" id="PF00233">
    <property type="entry name" value="PDEase_I"/>
    <property type="match status" value="1"/>
</dbReference>
<comment type="caution">
    <text evidence="7">The sequence shown here is derived from an EMBL/GenBank/DDBJ whole genome shotgun (WGS) entry which is preliminary data.</text>
</comment>
<dbReference type="VEuPathDB" id="FungiDB:H310_11652"/>
<feature type="binding site" evidence="4">
    <location>
        <position position="430"/>
    </location>
    <ligand>
        <name>Zn(2+)</name>
        <dbReference type="ChEBI" id="CHEBI:29105"/>
        <label>2</label>
    </ligand>
</feature>
<dbReference type="PROSITE" id="PS51845">
    <property type="entry name" value="PDEASE_I_2"/>
    <property type="match status" value="1"/>
</dbReference>
<comment type="similarity">
    <text evidence="5">Belongs to the cyclic nucleotide phosphodiesterase family.</text>
</comment>
<dbReference type="GO" id="GO:0004114">
    <property type="term" value="F:3',5'-cyclic-nucleotide phosphodiesterase activity"/>
    <property type="evidence" value="ECO:0007669"/>
    <property type="project" value="InterPro"/>
</dbReference>
<protein>
    <recommendedName>
        <fullName evidence="5">Phosphodiesterase</fullName>
        <ecNumber evidence="5">3.1.4.-</ecNumber>
    </recommendedName>
</protein>
<dbReference type="PANTHER" id="PTHR11347">
    <property type="entry name" value="CYCLIC NUCLEOTIDE PHOSPHODIESTERASE"/>
    <property type="match status" value="1"/>
</dbReference>
<dbReference type="InterPro" id="IPR036971">
    <property type="entry name" value="PDEase_catalytic_dom_sf"/>
</dbReference>
<dbReference type="InterPro" id="IPR029016">
    <property type="entry name" value="GAF-like_dom_sf"/>
</dbReference>
<dbReference type="InterPro" id="IPR003607">
    <property type="entry name" value="HD/PDEase_dom"/>
</dbReference>
<dbReference type="GO" id="GO:0046872">
    <property type="term" value="F:metal ion binding"/>
    <property type="evidence" value="ECO:0007669"/>
    <property type="project" value="UniProtKB-KW"/>
</dbReference>
<dbReference type="InterPro" id="IPR023174">
    <property type="entry name" value="PDEase_CS"/>
</dbReference>
<dbReference type="PRINTS" id="PR00387">
    <property type="entry name" value="PDIESTERASE1"/>
</dbReference>
<evidence type="ECO:0000256" key="5">
    <source>
        <dbReference type="RuleBase" id="RU363067"/>
    </source>
</evidence>
<evidence type="ECO:0000256" key="3">
    <source>
        <dbReference type="PIRSR" id="PIRSR623088-1"/>
    </source>
</evidence>
<dbReference type="InterPro" id="IPR002073">
    <property type="entry name" value="PDEase_catalytic_dom"/>
</dbReference>
<feature type="binding site" evidence="4">
    <location>
        <position position="429"/>
    </location>
    <ligand>
        <name>Zn(2+)</name>
        <dbReference type="ChEBI" id="CHEBI:29105"/>
        <label>1</label>
    </ligand>
</feature>
<dbReference type="SUPFAM" id="SSF109604">
    <property type="entry name" value="HD-domain/PDEase-like"/>
    <property type="match status" value="1"/>
</dbReference>
<reference evidence="7 8" key="1">
    <citation type="submission" date="2018-08" db="EMBL/GenBank/DDBJ databases">
        <title>Aphanomyces genome sequencing and annotation.</title>
        <authorList>
            <person name="Minardi D."/>
            <person name="Oidtmann B."/>
            <person name="Van Der Giezen M."/>
            <person name="Studholme D.J."/>
        </authorList>
    </citation>
    <scope>NUCLEOTIDE SEQUENCE [LARGE SCALE GENOMIC DNA]</scope>
    <source>
        <strain evidence="7 8">NJM0002</strain>
    </source>
</reference>
<sequence>MDLVACRDLCAIESHLTDDDEAATTQILKSLQMAVSPHADCIVLYTTSATSLDVAGSTGGHLLVGQSFGITTCVASKVLSTRKPLCIANLQSHASYYHAMDIDGLLGTRTIGYIAYPIILHGQIQGILELRSYHTSAIDIDLFLISTVVPSIQTMWAAKKAPLNHTLLHRVASALSTTSSCLADAHSLRRNHDSSASLFAQNAHADLQRALMAIQTITQANAVYVFELGEGSRMVTTIASTKPFTPLFPIGSGGNLDHWSQFKSGTTAVFATTVATILMKSPALLTYTKFQLDRKRSRPTQAIGRLTHRMPCHQNPPAASSPRRRQVVPVVASVATTEFNVFAYSFAQLHGILADMFHSMNLLTAFDITPTTFAAFVAAVEHYHRDVRYHNFYHAFSVTQMAYTLLAPNPVASVEDLDLIAALVACLGHDLDHPGHSNDFEVATASDLALRYNDVSLNFLNYIVLPLWAITAHLLPHAKPILDRMYSHREYFSQLLQDE</sequence>
<keyword evidence="2 5" id="KW-0378">Hydrolase</keyword>
<feature type="binding site" evidence="4">
    <location>
        <position position="430"/>
    </location>
    <ligand>
        <name>Zn(2+)</name>
        <dbReference type="ChEBI" id="CHEBI:29105"/>
        <label>1</label>
    </ligand>
</feature>
<comment type="cofactor">
    <cofactor evidence="5">
        <name>a divalent metal cation</name>
        <dbReference type="ChEBI" id="CHEBI:60240"/>
    </cofactor>
    <text evidence="5">Binds 2 divalent metal cations per subunit. Site 1 may preferentially bind zinc ions, while site 2 has a preference for magnesium and/or manganese ions.</text>
</comment>
<dbReference type="GO" id="GO:0007165">
    <property type="term" value="P:signal transduction"/>
    <property type="evidence" value="ECO:0007669"/>
    <property type="project" value="InterPro"/>
</dbReference>
<accession>A0A3R6VE77</accession>
<dbReference type="PROSITE" id="PS00126">
    <property type="entry name" value="PDEASE_I_1"/>
    <property type="match status" value="1"/>
</dbReference>
<keyword evidence="1 4" id="KW-0479">Metal-binding</keyword>
<dbReference type="Gene3D" id="3.30.450.40">
    <property type="match status" value="1"/>
</dbReference>
<evidence type="ECO:0000313" key="8">
    <source>
        <dbReference type="Proteomes" id="UP000285060"/>
    </source>
</evidence>
<organism evidence="7 8">
    <name type="scientific">Aphanomyces invadans</name>
    <dbReference type="NCBI Taxonomy" id="157072"/>
    <lineage>
        <taxon>Eukaryota</taxon>
        <taxon>Sar</taxon>
        <taxon>Stramenopiles</taxon>
        <taxon>Oomycota</taxon>
        <taxon>Saprolegniomycetes</taxon>
        <taxon>Saprolegniales</taxon>
        <taxon>Verrucalvaceae</taxon>
        <taxon>Aphanomyces</taxon>
    </lineage>
</organism>
<dbReference type="EMBL" id="QUSY01000153">
    <property type="protein sequence ID" value="RHY32215.1"/>
    <property type="molecule type" value="Genomic_DNA"/>
</dbReference>
<evidence type="ECO:0000313" key="7">
    <source>
        <dbReference type="EMBL" id="RHY32215.1"/>
    </source>
</evidence>
<evidence type="ECO:0000256" key="1">
    <source>
        <dbReference type="ARBA" id="ARBA00022723"/>
    </source>
</evidence>
<evidence type="ECO:0000259" key="6">
    <source>
        <dbReference type="PROSITE" id="PS51845"/>
    </source>
</evidence>
<gene>
    <name evidence="7" type="ORF">DYB32_002752</name>
</gene>
<feature type="binding site" evidence="4">
    <location>
        <position position="394"/>
    </location>
    <ligand>
        <name>Zn(2+)</name>
        <dbReference type="ChEBI" id="CHEBI:29105"/>
        <label>1</label>
    </ligand>
</feature>
<evidence type="ECO:0000256" key="4">
    <source>
        <dbReference type="PIRSR" id="PIRSR623088-3"/>
    </source>
</evidence>
<evidence type="ECO:0000256" key="2">
    <source>
        <dbReference type="ARBA" id="ARBA00022801"/>
    </source>
</evidence>
<keyword evidence="8" id="KW-1185">Reference proteome</keyword>